<dbReference type="Pfam" id="PF18962">
    <property type="entry name" value="Por_Secre_tail"/>
    <property type="match status" value="1"/>
</dbReference>
<evidence type="ECO:0000313" key="7">
    <source>
        <dbReference type="EMBL" id="QHN65156.1"/>
    </source>
</evidence>
<dbReference type="Gene3D" id="3.40.50.200">
    <property type="entry name" value="Peptidase S8/S53 domain"/>
    <property type="match status" value="1"/>
</dbReference>
<comment type="similarity">
    <text evidence="1 6">Belongs to the peptidase S8 family.</text>
</comment>
<dbReference type="Pfam" id="PF07675">
    <property type="entry name" value="Cleaved_Adhesin"/>
    <property type="match status" value="1"/>
</dbReference>
<dbReference type="NCBIfam" id="TIGR04183">
    <property type="entry name" value="Por_Secre_tail"/>
    <property type="match status" value="1"/>
</dbReference>
<keyword evidence="2 6" id="KW-0645">Protease</keyword>
<dbReference type="Proteomes" id="UP000464318">
    <property type="component" value="Chromosome"/>
</dbReference>
<feature type="active site" description="Charge relay system" evidence="6">
    <location>
        <position position="388"/>
    </location>
</feature>
<gene>
    <name evidence="7" type="ORF">DBX24_04215</name>
</gene>
<dbReference type="PROSITE" id="PS51892">
    <property type="entry name" value="SUBTILASE"/>
    <property type="match status" value="1"/>
</dbReference>
<dbReference type="SUPFAM" id="SSF49785">
    <property type="entry name" value="Galactose-binding domain-like"/>
    <property type="match status" value="1"/>
</dbReference>
<dbReference type="InterPro" id="IPR035986">
    <property type="entry name" value="PKD_dom_sf"/>
</dbReference>
<dbReference type="KEGG" id="bcad:DBX24_04215"/>
<evidence type="ECO:0000256" key="5">
    <source>
        <dbReference type="ARBA" id="ARBA00022825"/>
    </source>
</evidence>
<dbReference type="InterPro" id="IPR011628">
    <property type="entry name" value="Cleaved_adhesin"/>
</dbReference>
<feature type="active site" description="Charge relay system" evidence="6">
    <location>
        <position position="133"/>
    </location>
</feature>
<dbReference type="InterPro" id="IPR008979">
    <property type="entry name" value="Galactose-bd-like_sf"/>
</dbReference>
<dbReference type="PROSITE" id="PS00138">
    <property type="entry name" value="SUBTILASE_SER"/>
    <property type="match status" value="1"/>
</dbReference>
<dbReference type="GO" id="GO:0006508">
    <property type="term" value="P:proteolysis"/>
    <property type="evidence" value="ECO:0007669"/>
    <property type="project" value="UniProtKB-KW"/>
</dbReference>
<dbReference type="CDD" id="cd04842">
    <property type="entry name" value="Peptidases_S8_Kp43_protease"/>
    <property type="match status" value="1"/>
</dbReference>
<accession>A0A6P1QSQ3</accession>
<keyword evidence="5 6" id="KW-0720">Serine protease</keyword>
<protein>
    <submittedName>
        <fullName evidence="7">S8 family serine peptidase</fullName>
    </submittedName>
</protein>
<dbReference type="InterPro" id="IPR026444">
    <property type="entry name" value="Secre_tail"/>
</dbReference>
<keyword evidence="3" id="KW-0732">Signal</keyword>
<dbReference type="InterPro" id="IPR000209">
    <property type="entry name" value="Peptidase_S8/S53_dom"/>
</dbReference>
<dbReference type="PRINTS" id="PR00723">
    <property type="entry name" value="SUBTILISIN"/>
</dbReference>
<dbReference type="SUPFAM" id="SSF52743">
    <property type="entry name" value="Subtilisin-like"/>
    <property type="match status" value="1"/>
</dbReference>
<proteinExistence type="inferred from homology"/>
<dbReference type="InterPro" id="IPR036852">
    <property type="entry name" value="Peptidase_S8/S53_dom_sf"/>
</dbReference>
<dbReference type="GO" id="GO:0004252">
    <property type="term" value="F:serine-type endopeptidase activity"/>
    <property type="evidence" value="ECO:0007669"/>
    <property type="project" value="UniProtKB-UniRule"/>
</dbReference>
<dbReference type="PANTHER" id="PTHR43399:SF4">
    <property type="entry name" value="CELL WALL-ASSOCIATED PROTEASE"/>
    <property type="match status" value="1"/>
</dbReference>
<organism evidence="7 8">
    <name type="scientific">Bergeyella cardium</name>
    <dbReference type="NCBI Taxonomy" id="1585976"/>
    <lineage>
        <taxon>Bacteria</taxon>
        <taxon>Pseudomonadati</taxon>
        <taxon>Bacteroidota</taxon>
        <taxon>Flavobacteriia</taxon>
        <taxon>Flavobacteriales</taxon>
        <taxon>Weeksellaceae</taxon>
        <taxon>Bergeyella</taxon>
    </lineage>
</organism>
<evidence type="ECO:0000256" key="2">
    <source>
        <dbReference type="ARBA" id="ARBA00022670"/>
    </source>
</evidence>
<dbReference type="NCBIfam" id="NF038128">
    <property type="entry name" value="choice_anch_J"/>
    <property type="match status" value="2"/>
</dbReference>
<dbReference type="InterPro" id="IPR023828">
    <property type="entry name" value="Peptidase_S8_Ser-AS"/>
</dbReference>
<dbReference type="EMBL" id="CP029149">
    <property type="protein sequence ID" value="QHN65156.1"/>
    <property type="molecule type" value="Genomic_DNA"/>
</dbReference>
<evidence type="ECO:0000313" key="8">
    <source>
        <dbReference type="Proteomes" id="UP000464318"/>
    </source>
</evidence>
<reference evidence="7 8" key="1">
    <citation type="submission" date="2018-04" db="EMBL/GenBank/DDBJ databases">
        <title>Characteristic and Complete Genome Sequencing of A Novel Member of Infective Endocarditis Causative Bacteria: Bergeyella cardium QL-PH.</title>
        <authorList>
            <person name="Pan H."/>
            <person name="Sun E."/>
            <person name="Zhang Y."/>
        </authorList>
    </citation>
    <scope>NUCLEOTIDE SEQUENCE [LARGE SCALE GENOMIC DNA]</scope>
    <source>
        <strain evidence="7 8">HPQL</strain>
    </source>
</reference>
<dbReference type="SUPFAM" id="SSF49299">
    <property type="entry name" value="PKD domain"/>
    <property type="match status" value="2"/>
</dbReference>
<dbReference type="RefSeq" id="WP_160224061.1">
    <property type="nucleotide sequence ID" value="NZ_CP029149.1"/>
</dbReference>
<keyword evidence="4 6" id="KW-0378">Hydrolase</keyword>
<dbReference type="InterPro" id="IPR015500">
    <property type="entry name" value="Peptidase_S8_subtilisin-rel"/>
</dbReference>
<dbReference type="PROSITE" id="PS50093">
    <property type="entry name" value="PKD"/>
    <property type="match status" value="1"/>
</dbReference>
<dbReference type="Gene3D" id="2.60.120.380">
    <property type="match status" value="1"/>
</dbReference>
<feature type="active site" description="Charge relay system" evidence="6">
    <location>
        <position position="160"/>
    </location>
</feature>
<dbReference type="OrthoDB" id="9792152at2"/>
<dbReference type="Gene3D" id="2.60.120.200">
    <property type="match status" value="2"/>
</dbReference>
<dbReference type="Gene3D" id="2.60.40.10">
    <property type="entry name" value="Immunoglobulins"/>
    <property type="match status" value="2"/>
</dbReference>
<dbReference type="SMART" id="SM00089">
    <property type="entry name" value="PKD"/>
    <property type="match status" value="2"/>
</dbReference>
<evidence type="ECO:0000256" key="1">
    <source>
        <dbReference type="ARBA" id="ARBA00011073"/>
    </source>
</evidence>
<dbReference type="PANTHER" id="PTHR43399">
    <property type="entry name" value="SUBTILISIN-RELATED"/>
    <property type="match status" value="1"/>
</dbReference>
<evidence type="ECO:0000256" key="6">
    <source>
        <dbReference type="PROSITE-ProRule" id="PRU01240"/>
    </source>
</evidence>
<sequence>MTKSIFKVGVLARNLPIALCYLFASAVFAQNAEEIRAIQGKTDLKALSQLSSRIQKEEMSTARLQSKAKELNIPFTGEVDGKLYQLQGFNHNGLPFYYITDNVGAAESVYTSILQNSPAFNLQGDGITLREWDAGAVRISHQEFGGRAKMGDSSKFPNSHSTHVAGTMIASGIDKQAKGMAPKAELIAYDWTDDSKEMSDAATNGALLSNHSYGTTAGYQQGNWSGFTGWHWFGEEDETEFIGYGHYGEKDAKWDLISRNAPYYLFLKAAGNPRGGGPEPGGVHYVRRKENQRIVWVRSTKTRQKNGGASGFDCIANGGTSKNGLIIAAAHKIPGGYKQPSDVKVASFSAFGPTDDGRIKPDLAGIGVGVYSTNSTGDDQYTSLNGTSMASPNVTGSLALLQEHHNKLYRSFMKSATLKALAIHTANEAGKHPGPDYQFGWGLLNAYKAAKVLSTKDKYSKVEEATLNNNTPYTVKLTALGNTPLIVTIVWDDAVVEKLPDYVLNNRESVLVNDLDLRISDGATTFFPWVLDVENPANAATKGNNVKDNVEQVVIENPVAGQEYTITVSHKGSLRKNDNDGKLVPATSQDFSLIATGINTGVANDLALKSVSLPQAKDYTDQTPVTVEVENLGSTSATGAKLKYKLVNADTDTVEHTGEVALEEIAKGVTLSKSFNVDLSKSFVNYSIEAEVEFTGDEVAINNAVSAKAYGIIATVENVGESYSYGFEEELEKSGWTVEDTDGNGRTWRVYPDIKLARTGKSFGVNFPNSTKGADDWLFSNPIKVKGGKPYRLRFYLRKLNKDAEESLKVFYGAQPDKTSMTNQLGEKLIASEDLEYQQVIREFTPTQDGIIYFGFHNKVDADKSSYAIGIDDILVRRSEGKPDADFKPSKTKANSYETIELLNQTANAPSQPATYEWSFSPNTIEYKDGTASTSEHPKVRFIEEKAYSVTLKAKNTSGEDSIQKTALITIKNTPTKAVFTPSNSRAYAGEGIVLINQSTGDPLPTEFEWTVSPSEDAEFINGTSTTSSSPILKFNKEGDYTISLKATSPHNANTVKQKISISKVLNKVTHLTATQRNNTVDLKWVRPLIAPIYTEGFELDMPADITVIDANRDGNSWEITTKYPNSGQKGVANFSSGKTGDITVDDWLITPKIKSGAEVLKYYEKHFFKERYDVYVVPAPTSGNAPTIDEIKNTGSIVYKFDAGYTSGDFKQNTVDIKQHTAQDFFVAFHHRTQKEDKGFYFALDDIQVGYRDRVSADKTPLANKKQSASVPISDLKNNANEDILILDTKPDELLTVNSQGLPTEMGVLNLPTLKGYEIVRNNVKLTDITDINTLKHTDTLTQTGSYTYDVYAVYSDGKKSDKVSVSITISDLSSSEVVKGGLKIYPNPSDGRFIIELGSGTSSLEAQVYDLSGKLIFKKEYSGSRADLNLTQYPKGVYLLHLTNNKGEKQTAKLIVQ</sequence>
<dbReference type="InterPro" id="IPR000601">
    <property type="entry name" value="PKD_dom"/>
</dbReference>
<dbReference type="InterPro" id="IPR022409">
    <property type="entry name" value="PKD/Chitinase_dom"/>
</dbReference>
<evidence type="ECO:0000256" key="4">
    <source>
        <dbReference type="ARBA" id="ARBA00022801"/>
    </source>
</evidence>
<dbReference type="InterPro" id="IPR013783">
    <property type="entry name" value="Ig-like_fold"/>
</dbReference>
<name>A0A6P1QSQ3_9FLAO</name>
<dbReference type="InterPro" id="IPR034058">
    <property type="entry name" value="TagA/B/C/D_pept_dom"/>
</dbReference>
<keyword evidence="8" id="KW-1185">Reference proteome</keyword>
<dbReference type="InterPro" id="IPR051048">
    <property type="entry name" value="Peptidase_S8/S53_subtilisin"/>
</dbReference>
<evidence type="ECO:0000256" key="3">
    <source>
        <dbReference type="ARBA" id="ARBA00022729"/>
    </source>
</evidence>
<dbReference type="Pfam" id="PF00082">
    <property type="entry name" value="Peptidase_S8"/>
    <property type="match status" value="1"/>
</dbReference>